<dbReference type="KEGG" id="rsa:RSal33209_1032"/>
<dbReference type="Proteomes" id="UP000002007">
    <property type="component" value="Chromosome"/>
</dbReference>
<gene>
    <name evidence="2" type="ordered locus">RSal33209_1032</name>
</gene>
<dbReference type="eggNOG" id="COG0639">
    <property type="taxonomic scope" value="Bacteria"/>
</dbReference>
<dbReference type="Gene3D" id="3.60.21.10">
    <property type="match status" value="1"/>
</dbReference>
<protein>
    <submittedName>
        <fullName evidence="2">Serine/threonine protein phosphatase</fullName>
        <ecNumber evidence="2">3.1.3.16</ecNumber>
    </submittedName>
</protein>
<dbReference type="AlphaFoldDB" id="A9WNX7"/>
<dbReference type="InterPro" id="IPR029052">
    <property type="entry name" value="Metallo-depent_PP-like"/>
</dbReference>
<dbReference type="SUPFAM" id="SSF56300">
    <property type="entry name" value="Metallo-dependent phosphatases"/>
    <property type="match status" value="1"/>
</dbReference>
<dbReference type="EMBL" id="CP000910">
    <property type="protein sequence ID" value="ABY22772.1"/>
    <property type="molecule type" value="Genomic_DNA"/>
</dbReference>
<feature type="chain" id="PRO_5002744103" evidence="1">
    <location>
        <begin position="29"/>
        <end position="196"/>
    </location>
</feature>
<organism evidence="2 3">
    <name type="scientific">Renibacterium salmoninarum (strain ATCC 33209 / DSM 20767 / JCM 11484 / NBRC 15589 / NCIMB 2235)</name>
    <dbReference type="NCBI Taxonomy" id="288705"/>
    <lineage>
        <taxon>Bacteria</taxon>
        <taxon>Bacillati</taxon>
        <taxon>Actinomycetota</taxon>
        <taxon>Actinomycetes</taxon>
        <taxon>Micrococcales</taxon>
        <taxon>Micrococcaceae</taxon>
        <taxon>Renibacterium</taxon>
    </lineage>
</organism>
<proteinExistence type="predicted"/>
<evidence type="ECO:0000313" key="3">
    <source>
        <dbReference type="Proteomes" id="UP000002007"/>
    </source>
</evidence>
<reference evidence="3" key="1">
    <citation type="journal article" date="2008" name="J. Bacteriol.">
        <title>Genome sequence of the fish pathogen Renibacterium salmoninarum suggests reductive evolution away from an environmental Arthrobacter ancestor.</title>
        <authorList>
            <person name="Wiens G.D."/>
            <person name="Rockey D.D."/>
            <person name="Wu Z."/>
            <person name="Chang J."/>
            <person name="Levy R."/>
            <person name="Crane S."/>
            <person name="Chen D.S."/>
            <person name="Capri G.R."/>
            <person name="Burnett J.R."/>
            <person name="Sudheesh P.S."/>
            <person name="Schipma M.J."/>
            <person name="Burd H."/>
            <person name="Bhattacharyya A."/>
            <person name="Rhodes L.D."/>
            <person name="Kaul R."/>
            <person name="Strom M.S."/>
        </authorList>
    </citation>
    <scope>NUCLEOTIDE SEQUENCE [LARGE SCALE GENOMIC DNA]</scope>
    <source>
        <strain evidence="3">ATCC 33209 / DSM 20767 / JCM 11484 / NBRC 15589 / NCIMB 2235</strain>
    </source>
</reference>
<keyword evidence="1" id="KW-0732">Signal</keyword>
<keyword evidence="3" id="KW-1185">Reference proteome</keyword>
<dbReference type="STRING" id="288705.RSal33209_1032"/>
<evidence type="ECO:0000256" key="1">
    <source>
        <dbReference type="SAM" id="SignalP"/>
    </source>
</evidence>
<dbReference type="HOGENOM" id="CLU_1389235_0_0_11"/>
<feature type="signal peptide" evidence="1">
    <location>
        <begin position="1"/>
        <end position="28"/>
    </location>
</feature>
<name>A9WNX7_RENSM</name>
<accession>A9WNX7</accession>
<evidence type="ECO:0000313" key="2">
    <source>
        <dbReference type="EMBL" id="ABY22772.1"/>
    </source>
</evidence>
<dbReference type="GO" id="GO:0004722">
    <property type="term" value="F:protein serine/threonine phosphatase activity"/>
    <property type="evidence" value="ECO:0007669"/>
    <property type="project" value="UniProtKB-EC"/>
</dbReference>
<sequence length="196" mass="21810">MKRKPAAARSKRFLVIMKFLLWACTVLAQHQFSLRSASGPSRPPGRATRARAPINQWQLSDHHIDWLVRRPAMALVAEHLLLHSDVVGYRQWGQTVAQVNQRVGQVLRSNEPTELWQLWSDLTRRYDFREDAGPAAANGMLQQFGGRRIMHGHSVIGESEGKEAAENTGAKHYADGLVTVIDAGLPAGGPCLLVEF</sequence>
<dbReference type="EC" id="3.1.3.16" evidence="2"/>
<keyword evidence="2" id="KW-0378">Hydrolase</keyword>